<name>A0ACB9B0S9_ARCLA</name>
<reference evidence="2" key="1">
    <citation type="journal article" date="2022" name="Mol. Ecol. Resour.">
        <title>The genomes of chicory, endive, great burdock and yacon provide insights into Asteraceae palaeo-polyploidization history and plant inulin production.</title>
        <authorList>
            <person name="Fan W."/>
            <person name="Wang S."/>
            <person name="Wang H."/>
            <person name="Wang A."/>
            <person name="Jiang F."/>
            <person name="Liu H."/>
            <person name="Zhao H."/>
            <person name="Xu D."/>
            <person name="Zhang Y."/>
        </authorList>
    </citation>
    <scope>NUCLEOTIDE SEQUENCE [LARGE SCALE GENOMIC DNA]</scope>
    <source>
        <strain evidence="2">cv. Niubang</strain>
    </source>
</reference>
<reference evidence="1 2" key="2">
    <citation type="journal article" date="2022" name="Mol. Ecol. Resour.">
        <title>The genomes of chicory, endive, great burdock and yacon provide insights into Asteraceae paleo-polyploidization history and plant inulin production.</title>
        <authorList>
            <person name="Fan W."/>
            <person name="Wang S."/>
            <person name="Wang H."/>
            <person name="Wang A."/>
            <person name="Jiang F."/>
            <person name="Liu H."/>
            <person name="Zhao H."/>
            <person name="Xu D."/>
            <person name="Zhang Y."/>
        </authorList>
    </citation>
    <scope>NUCLEOTIDE SEQUENCE [LARGE SCALE GENOMIC DNA]</scope>
    <source>
        <strain evidence="2">cv. Niubang</strain>
    </source>
</reference>
<proteinExistence type="predicted"/>
<gene>
    <name evidence="1" type="ORF">L6452_22948</name>
</gene>
<evidence type="ECO:0000313" key="1">
    <source>
        <dbReference type="EMBL" id="KAI3715954.1"/>
    </source>
</evidence>
<keyword evidence="2" id="KW-1185">Reference proteome</keyword>
<sequence>MDFRRRRWCRHRSIILPLFTEAYFYMCLLRNQVLLLPIIASDEPSIIASVEPPIIATVAVSAAAAQKQPEKTLQISSSISP</sequence>
<protein>
    <submittedName>
        <fullName evidence="1">Uncharacterized protein</fullName>
    </submittedName>
</protein>
<dbReference type="Proteomes" id="UP001055879">
    <property type="component" value="Linkage Group LG07"/>
</dbReference>
<comment type="caution">
    <text evidence="1">The sequence shown here is derived from an EMBL/GenBank/DDBJ whole genome shotgun (WGS) entry which is preliminary data.</text>
</comment>
<accession>A0ACB9B0S9</accession>
<dbReference type="EMBL" id="CM042053">
    <property type="protein sequence ID" value="KAI3715954.1"/>
    <property type="molecule type" value="Genomic_DNA"/>
</dbReference>
<evidence type="ECO:0000313" key="2">
    <source>
        <dbReference type="Proteomes" id="UP001055879"/>
    </source>
</evidence>
<organism evidence="1 2">
    <name type="scientific">Arctium lappa</name>
    <name type="common">Greater burdock</name>
    <name type="synonym">Lappa major</name>
    <dbReference type="NCBI Taxonomy" id="4217"/>
    <lineage>
        <taxon>Eukaryota</taxon>
        <taxon>Viridiplantae</taxon>
        <taxon>Streptophyta</taxon>
        <taxon>Embryophyta</taxon>
        <taxon>Tracheophyta</taxon>
        <taxon>Spermatophyta</taxon>
        <taxon>Magnoliopsida</taxon>
        <taxon>eudicotyledons</taxon>
        <taxon>Gunneridae</taxon>
        <taxon>Pentapetalae</taxon>
        <taxon>asterids</taxon>
        <taxon>campanulids</taxon>
        <taxon>Asterales</taxon>
        <taxon>Asteraceae</taxon>
        <taxon>Carduoideae</taxon>
        <taxon>Cardueae</taxon>
        <taxon>Arctiinae</taxon>
        <taxon>Arctium</taxon>
    </lineage>
</organism>